<dbReference type="Gene3D" id="2.130.10.10">
    <property type="entry name" value="YVTN repeat-like/Quinoprotein amine dehydrogenase"/>
    <property type="match status" value="1"/>
</dbReference>
<dbReference type="SUPFAM" id="SSF51004">
    <property type="entry name" value="C-terminal (heme d1) domain of cytochrome cd1-nitrite reductase"/>
    <property type="match status" value="1"/>
</dbReference>
<comment type="caution">
    <text evidence="2">The sequence shown here is derived from an EMBL/GenBank/DDBJ whole genome shotgun (WGS) entry which is preliminary data.</text>
</comment>
<gene>
    <name evidence="2" type="primary">pgl</name>
    <name evidence="2" type="ORF">GCM10010917_26960</name>
</gene>
<dbReference type="PANTHER" id="PTHR30344:SF1">
    <property type="entry name" value="6-PHOSPHOGLUCONOLACTONASE"/>
    <property type="match status" value="1"/>
</dbReference>
<dbReference type="RefSeq" id="WP_094092456.1">
    <property type="nucleotide sequence ID" value="NZ_BMHF01000008.1"/>
</dbReference>
<evidence type="ECO:0000313" key="2">
    <source>
        <dbReference type="EMBL" id="GGA40278.1"/>
    </source>
</evidence>
<organism evidence="2 3">
    <name type="scientific">Paenibacillus physcomitrellae</name>
    <dbReference type="NCBI Taxonomy" id="1619311"/>
    <lineage>
        <taxon>Bacteria</taxon>
        <taxon>Bacillati</taxon>
        <taxon>Bacillota</taxon>
        <taxon>Bacilli</taxon>
        <taxon>Bacillales</taxon>
        <taxon>Paenibacillaceae</taxon>
        <taxon>Paenibacillus</taxon>
    </lineage>
</organism>
<dbReference type="Pfam" id="PF10282">
    <property type="entry name" value="Lactonase"/>
    <property type="match status" value="1"/>
</dbReference>
<accession>A0ABQ1GB64</accession>
<dbReference type="PANTHER" id="PTHR30344">
    <property type="entry name" value="6-PHOSPHOGLUCONOLACTONASE-RELATED"/>
    <property type="match status" value="1"/>
</dbReference>
<evidence type="ECO:0000313" key="3">
    <source>
        <dbReference type="Proteomes" id="UP000609323"/>
    </source>
</evidence>
<dbReference type="InterPro" id="IPR050282">
    <property type="entry name" value="Cycloisomerase_2"/>
</dbReference>
<comment type="similarity">
    <text evidence="1">Belongs to the cycloisomerase 2 family.</text>
</comment>
<dbReference type="Proteomes" id="UP000609323">
    <property type="component" value="Unassembled WGS sequence"/>
</dbReference>
<evidence type="ECO:0000256" key="1">
    <source>
        <dbReference type="ARBA" id="ARBA00005564"/>
    </source>
</evidence>
<dbReference type="EMBL" id="BMHF01000008">
    <property type="protein sequence ID" value="GGA40278.1"/>
    <property type="molecule type" value="Genomic_DNA"/>
</dbReference>
<keyword evidence="3" id="KW-1185">Reference proteome</keyword>
<proteinExistence type="inferred from homology"/>
<protein>
    <submittedName>
        <fullName evidence="2">6-phosphogluconolactonase</fullName>
    </submittedName>
</protein>
<dbReference type="InterPro" id="IPR019405">
    <property type="entry name" value="Lactonase_7-beta_prop"/>
</dbReference>
<dbReference type="InterPro" id="IPR011048">
    <property type="entry name" value="Haem_d1_sf"/>
</dbReference>
<sequence>MTNSNPKLYLFIGSYAEADGPGVYVYEFNESTGELAQVEAVSGLKNPTFLNVNPAAHKLYSIAETVNAEGKKAGEAVAFSIDPATGKLAELNRQINLDNTLCHIQRVEEFDYAFVSSYHGGKVGAVKLNKDGSIGELTDEKHHEPLEGQPADTVSHVHSAFFSPDNKFLFVNDLGLDLIRAYKFNAESGKLTFHGDTRTAQGAGPRHLAFHPSQPYVFVIHELNSTVVSYRYEAETGALSEIQSLSTLPAGFEGSNGTAEIAVSKDGRFVYGSNRGHDSIVIMAVDQATGELSVVDYVSTEGGHPRHFALTPNGDYLIAANRDGNNLVVFRVNQETGLITATGVTASVSKPVCVQPFYL</sequence>
<name>A0ABQ1GB64_9BACL</name>
<reference evidence="3" key="1">
    <citation type="journal article" date="2019" name="Int. J. Syst. Evol. Microbiol.">
        <title>The Global Catalogue of Microorganisms (GCM) 10K type strain sequencing project: providing services to taxonomists for standard genome sequencing and annotation.</title>
        <authorList>
            <consortium name="The Broad Institute Genomics Platform"/>
            <consortium name="The Broad Institute Genome Sequencing Center for Infectious Disease"/>
            <person name="Wu L."/>
            <person name="Ma J."/>
        </authorList>
    </citation>
    <scope>NUCLEOTIDE SEQUENCE [LARGE SCALE GENOMIC DNA]</scope>
    <source>
        <strain evidence="3">CGMCC 1.15044</strain>
    </source>
</reference>
<dbReference type="InterPro" id="IPR015943">
    <property type="entry name" value="WD40/YVTN_repeat-like_dom_sf"/>
</dbReference>